<dbReference type="PANTHER" id="PTHR48022:SF5">
    <property type="entry name" value="ALPHA-GLUCOSIDES PERMEASE MPH2-RELATED"/>
    <property type="match status" value="1"/>
</dbReference>
<evidence type="ECO:0000313" key="9">
    <source>
        <dbReference type="Proteomes" id="UP000287972"/>
    </source>
</evidence>
<dbReference type="GO" id="GO:0016020">
    <property type="term" value="C:membrane"/>
    <property type="evidence" value="ECO:0007669"/>
    <property type="project" value="UniProtKB-SubCell"/>
</dbReference>
<feature type="transmembrane region" description="Helical" evidence="6">
    <location>
        <begin position="106"/>
        <end position="127"/>
    </location>
</feature>
<dbReference type="Proteomes" id="UP000287972">
    <property type="component" value="Unassembled WGS sequence"/>
</dbReference>
<sequence length="175" mass="19404">MAKLGRRTLYIGGTCVLFIILIVVGGLGFADSSKPGPSWAIGSLLIFYTFIYDMAVGPVCYTIVAEIPSTRLKAKTIVLARNFNNMAGLVNNTLMPRMLGVNSWNWGAKTGLFWAAFCLLIMIWAYFRLPEPKDRTYGELDVLFEHKVSARKFATTRVDQFGDDKGAVEVDAHAK</sequence>
<feature type="domain" description="Major facilitator superfamily (MFS) profile" evidence="7">
    <location>
        <begin position="1"/>
        <end position="133"/>
    </location>
</feature>
<dbReference type="EMBL" id="NKCL01000094">
    <property type="protein sequence ID" value="RSL82794.1"/>
    <property type="molecule type" value="Genomic_DNA"/>
</dbReference>
<dbReference type="InterPro" id="IPR050360">
    <property type="entry name" value="MFS_Sugar_Transporters"/>
</dbReference>
<keyword evidence="9" id="KW-1185">Reference proteome</keyword>
<dbReference type="PANTHER" id="PTHR48022">
    <property type="entry name" value="PLASTIDIC GLUCOSE TRANSPORTER 4"/>
    <property type="match status" value="1"/>
</dbReference>
<organism evidence="8 9">
    <name type="scientific">Fusarium floridanum</name>
    <dbReference type="NCBI Taxonomy" id="1325733"/>
    <lineage>
        <taxon>Eukaryota</taxon>
        <taxon>Fungi</taxon>
        <taxon>Dikarya</taxon>
        <taxon>Ascomycota</taxon>
        <taxon>Pezizomycotina</taxon>
        <taxon>Sordariomycetes</taxon>
        <taxon>Hypocreomycetidae</taxon>
        <taxon>Hypocreales</taxon>
        <taxon>Nectriaceae</taxon>
        <taxon>Fusarium</taxon>
        <taxon>Fusarium solani species complex</taxon>
    </lineage>
</organism>
<protein>
    <recommendedName>
        <fullName evidence="7">Major facilitator superfamily (MFS) profile domain-containing protein</fullName>
    </recommendedName>
</protein>
<reference evidence="8 9" key="1">
    <citation type="submission" date="2017-06" db="EMBL/GenBank/DDBJ databases">
        <title>Comparative genomic analysis of Ambrosia Fusariam Clade fungi.</title>
        <authorList>
            <person name="Stajich J.E."/>
            <person name="Carrillo J."/>
            <person name="Kijimoto T."/>
            <person name="Eskalen A."/>
            <person name="O'Donnell K."/>
            <person name="Kasson M."/>
        </authorList>
    </citation>
    <scope>NUCLEOTIDE SEQUENCE [LARGE SCALE GENOMIC DNA]</scope>
    <source>
        <strain evidence="8 9">NRRL62606</strain>
    </source>
</reference>
<dbReference type="SUPFAM" id="SSF103473">
    <property type="entry name" value="MFS general substrate transporter"/>
    <property type="match status" value="1"/>
</dbReference>
<evidence type="ECO:0000256" key="5">
    <source>
        <dbReference type="ARBA" id="ARBA00023136"/>
    </source>
</evidence>
<keyword evidence="4 6" id="KW-1133">Transmembrane helix</keyword>
<comment type="similarity">
    <text evidence="2">Belongs to the major facilitator superfamily. Sugar transporter (TC 2.A.1.1) family.</text>
</comment>
<proteinExistence type="inferred from homology"/>
<dbReference type="Gene3D" id="1.20.1250.20">
    <property type="entry name" value="MFS general substrate transporter like domains"/>
    <property type="match status" value="1"/>
</dbReference>
<keyword evidence="5 6" id="KW-0472">Membrane</keyword>
<feature type="transmembrane region" description="Helical" evidence="6">
    <location>
        <begin position="41"/>
        <end position="64"/>
    </location>
</feature>
<evidence type="ECO:0000256" key="2">
    <source>
        <dbReference type="ARBA" id="ARBA00010992"/>
    </source>
</evidence>
<evidence type="ECO:0000313" key="8">
    <source>
        <dbReference type="EMBL" id="RSL82794.1"/>
    </source>
</evidence>
<evidence type="ECO:0000256" key="3">
    <source>
        <dbReference type="ARBA" id="ARBA00022692"/>
    </source>
</evidence>
<dbReference type="InterPro" id="IPR036259">
    <property type="entry name" value="MFS_trans_sf"/>
</dbReference>
<comment type="subcellular location">
    <subcellularLocation>
        <location evidence="1">Membrane</location>
        <topology evidence="1">Multi-pass membrane protein</topology>
    </subcellularLocation>
</comment>
<gene>
    <name evidence="8" type="ORF">CEP51_004913</name>
</gene>
<keyword evidence="3 6" id="KW-0812">Transmembrane</keyword>
<accession>A0A428RZ36</accession>
<name>A0A428RZ36_9HYPO</name>
<evidence type="ECO:0000256" key="6">
    <source>
        <dbReference type="SAM" id="Phobius"/>
    </source>
</evidence>
<dbReference type="PROSITE" id="PS50850">
    <property type="entry name" value="MFS"/>
    <property type="match status" value="1"/>
</dbReference>
<dbReference type="AlphaFoldDB" id="A0A428RZ36"/>
<evidence type="ECO:0000256" key="4">
    <source>
        <dbReference type="ARBA" id="ARBA00022989"/>
    </source>
</evidence>
<dbReference type="InterPro" id="IPR005828">
    <property type="entry name" value="MFS_sugar_transport-like"/>
</dbReference>
<comment type="caution">
    <text evidence="8">The sequence shown here is derived from an EMBL/GenBank/DDBJ whole genome shotgun (WGS) entry which is preliminary data.</text>
</comment>
<dbReference type="Pfam" id="PF00083">
    <property type="entry name" value="Sugar_tr"/>
    <property type="match status" value="1"/>
</dbReference>
<evidence type="ECO:0000259" key="7">
    <source>
        <dbReference type="PROSITE" id="PS50850"/>
    </source>
</evidence>
<dbReference type="InterPro" id="IPR020846">
    <property type="entry name" value="MFS_dom"/>
</dbReference>
<evidence type="ECO:0000256" key="1">
    <source>
        <dbReference type="ARBA" id="ARBA00004141"/>
    </source>
</evidence>
<feature type="transmembrane region" description="Helical" evidence="6">
    <location>
        <begin position="9"/>
        <end position="29"/>
    </location>
</feature>
<dbReference type="GO" id="GO:0005351">
    <property type="term" value="F:carbohydrate:proton symporter activity"/>
    <property type="evidence" value="ECO:0007669"/>
    <property type="project" value="TreeGrafter"/>
</dbReference>